<protein>
    <submittedName>
        <fullName evidence="2">Uncharacterized protein</fullName>
    </submittedName>
</protein>
<evidence type="ECO:0000313" key="2">
    <source>
        <dbReference type="EMBL" id="KAJ3512138.1"/>
    </source>
</evidence>
<dbReference type="EMBL" id="JANKHO010000278">
    <property type="protein sequence ID" value="KAJ3512138.1"/>
    <property type="molecule type" value="Genomic_DNA"/>
</dbReference>
<accession>A0A9W8MV88</accession>
<reference evidence="2" key="1">
    <citation type="submission" date="2022-07" db="EMBL/GenBank/DDBJ databases">
        <title>Genome Sequence of Agrocybe chaxingu.</title>
        <authorList>
            <person name="Buettner E."/>
        </authorList>
    </citation>
    <scope>NUCLEOTIDE SEQUENCE</scope>
    <source>
        <strain evidence="2">MP-N11</strain>
    </source>
</reference>
<organism evidence="2 3">
    <name type="scientific">Agrocybe chaxingu</name>
    <dbReference type="NCBI Taxonomy" id="84603"/>
    <lineage>
        <taxon>Eukaryota</taxon>
        <taxon>Fungi</taxon>
        <taxon>Dikarya</taxon>
        <taxon>Basidiomycota</taxon>
        <taxon>Agaricomycotina</taxon>
        <taxon>Agaricomycetes</taxon>
        <taxon>Agaricomycetidae</taxon>
        <taxon>Agaricales</taxon>
        <taxon>Agaricineae</taxon>
        <taxon>Strophariaceae</taxon>
        <taxon>Agrocybe</taxon>
    </lineage>
</organism>
<evidence type="ECO:0000313" key="3">
    <source>
        <dbReference type="Proteomes" id="UP001148786"/>
    </source>
</evidence>
<dbReference type="AlphaFoldDB" id="A0A9W8MV88"/>
<feature type="region of interest" description="Disordered" evidence="1">
    <location>
        <begin position="111"/>
        <end position="131"/>
    </location>
</feature>
<dbReference type="Proteomes" id="UP001148786">
    <property type="component" value="Unassembled WGS sequence"/>
</dbReference>
<comment type="caution">
    <text evidence="2">The sequence shown here is derived from an EMBL/GenBank/DDBJ whole genome shotgun (WGS) entry which is preliminary data.</text>
</comment>
<evidence type="ECO:0000256" key="1">
    <source>
        <dbReference type="SAM" id="MobiDB-lite"/>
    </source>
</evidence>
<name>A0A9W8MV88_9AGAR</name>
<keyword evidence="3" id="KW-1185">Reference proteome</keyword>
<feature type="compositionally biased region" description="Basic and acidic residues" evidence="1">
    <location>
        <begin position="114"/>
        <end position="131"/>
    </location>
</feature>
<proteinExistence type="predicted"/>
<gene>
    <name evidence="2" type="ORF">NLJ89_g3698</name>
</gene>
<sequence>MPLTTHLMHRGAANCLSNTPVTVGHRLALRTDEGRAVQVDRGVEQLEEIGDNLEVGLVLTSGGKNQPQSAGMCVSEYDARDVLAANKRAASTTRIFELRDERWALLPGCPHGGYRNDSDQDADNHERWDTD</sequence>